<organism evidence="2 3">
    <name type="scientific">Paxillus rubicundulus Ve08.2h10</name>
    <dbReference type="NCBI Taxonomy" id="930991"/>
    <lineage>
        <taxon>Eukaryota</taxon>
        <taxon>Fungi</taxon>
        <taxon>Dikarya</taxon>
        <taxon>Basidiomycota</taxon>
        <taxon>Agaricomycotina</taxon>
        <taxon>Agaricomycetes</taxon>
        <taxon>Agaricomycetidae</taxon>
        <taxon>Boletales</taxon>
        <taxon>Paxilineae</taxon>
        <taxon>Paxillaceae</taxon>
        <taxon>Paxillus</taxon>
    </lineage>
</organism>
<dbReference type="HOGENOM" id="CLU_1835796_0_0_1"/>
<dbReference type="AlphaFoldDB" id="A0A0D0DAJ8"/>
<reference evidence="2 3" key="1">
    <citation type="submission" date="2014-04" db="EMBL/GenBank/DDBJ databases">
        <authorList>
            <consortium name="DOE Joint Genome Institute"/>
            <person name="Kuo A."/>
            <person name="Kohler A."/>
            <person name="Jargeat P."/>
            <person name="Nagy L.G."/>
            <person name="Floudas D."/>
            <person name="Copeland A."/>
            <person name="Barry K.W."/>
            <person name="Cichocki N."/>
            <person name="Veneault-Fourrey C."/>
            <person name="LaButti K."/>
            <person name="Lindquist E.A."/>
            <person name="Lipzen A."/>
            <person name="Lundell T."/>
            <person name="Morin E."/>
            <person name="Murat C."/>
            <person name="Sun H."/>
            <person name="Tunlid A."/>
            <person name="Henrissat B."/>
            <person name="Grigoriev I.V."/>
            <person name="Hibbett D.S."/>
            <person name="Martin F."/>
            <person name="Nordberg H.P."/>
            <person name="Cantor M.N."/>
            <person name="Hua S.X."/>
        </authorList>
    </citation>
    <scope>NUCLEOTIDE SEQUENCE [LARGE SCALE GENOMIC DNA]</scope>
    <source>
        <strain evidence="2 3">Ve08.2h10</strain>
    </source>
</reference>
<evidence type="ECO:0000313" key="3">
    <source>
        <dbReference type="Proteomes" id="UP000054538"/>
    </source>
</evidence>
<feature type="compositionally biased region" description="Basic and acidic residues" evidence="1">
    <location>
        <begin position="104"/>
        <end position="122"/>
    </location>
</feature>
<dbReference type="Proteomes" id="UP000054538">
    <property type="component" value="Unassembled WGS sequence"/>
</dbReference>
<accession>A0A0D0DAJ8</accession>
<evidence type="ECO:0000256" key="1">
    <source>
        <dbReference type="SAM" id="MobiDB-lite"/>
    </source>
</evidence>
<dbReference type="EMBL" id="KN829031">
    <property type="protein sequence ID" value="KIK74250.1"/>
    <property type="molecule type" value="Genomic_DNA"/>
</dbReference>
<protein>
    <submittedName>
        <fullName evidence="2">Uncharacterized protein</fullName>
    </submittedName>
</protein>
<dbReference type="InParanoid" id="A0A0D0DAJ8"/>
<keyword evidence="3" id="KW-1185">Reference proteome</keyword>
<gene>
    <name evidence="2" type="ORF">PAXRUDRAFT_20066</name>
</gene>
<evidence type="ECO:0000313" key="2">
    <source>
        <dbReference type="EMBL" id="KIK74250.1"/>
    </source>
</evidence>
<reference evidence="3" key="2">
    <citation type="submission" date="2015-01" db="EMBL/GenBank/DDBJ databases">
        <title>Evolutionary Origins and Diversification of the Mycorrhizal Mutualists.</title>
        <authorList>
            <consortium name="DOE Joint Genome Institute"/>
            <consortium name="Mycorrhizal Genomics Consortium"/>
            <person name="Kohler A."/>
            <person name="Kuo A."/>
            <person name="Nagy L.G."/>
            <person name="Floudas D."/>
            <person name="Copeland A."/>
            <person name="Barry K.W."/>
            <person name="Cichocki N."/>
            <person name="Veneault-Fourrey C."/>
            <person name="LaButti K."/>
            <person name="Lindquist E.A."/>
            <person name="Lipzen A."/>
            <person name="Lundell T."/>
            <person name="Morin E."/>
            <person name="Murat C."/>
            <person name="Riley R."/>
            <person name="Ohm R."/>
            <person name="Sun H."/>
            <person name="Tunlid A."/>
            <person name="Henrissat B."/>
            <person name="Grigoriev I.V."/>
            <person name="Hibbett D.S."/>
            <person name="Martin F."/>
        </authorList>
    </citation>
    <scope>NUCLEOTIDE SEQUENCE [LARGE SCALE GENOMIC DNA]</scope>
    <source>
        <strain evidence="3">Ve08.2h10</strain>
    </source>
</reference>
<proteinExistence type="predicted"/>
<feature type="region of interest" description="Disordered" evidence="1">
    <location>
        <begin position="87"/>
        <end position="140"/>
    </location>
</feature>
<name>A0A0D0DAJ8_9AGAM</name>
<sequence length="140" mass="15190">MDRIVNKSTLTLHQLLPIPSYFGQSPFSYQHLDWVLATVQETKDRITAIISSSKRTLPADISTLILPSPEAVPGAQKSSPVMIQEILAGDQDGERTPALNKFPEGSKEPKSGKKRGSEDHEACSAAKKPCLKTGKPPLQA</sequence>